<keyword evidence="5" id="KW-1185">Reference proteome</keyword>
<accession>A0ABV7S142</accession>
<evidence type="ECO:0000313" key="5">
    <source>
        <dbReference type="Proteomes" id="UP001595596"/>
    </source>
</evidence>
<protein>
    <submittedName>
        <fullName evidence="4">Phage tail length tape measure family protein</fullName>
    </submittedName>
</protein>
<dbReference type="Proteomes" id="UP001595596">
    <property type="component" value="Unassembled WGS sequence"/>
</dbReference>
<dbReference type="InterPro" id="IPR009628">
    <property type="entry name" value="Phage_tape_measure_N"/>
</dbReference>
<dbReference type="EMBL" id="JBHRXE010000016">
    <property type="protein sequence ID" value="MFC3569200.1"/>
    <property type="molecule type" value="Genomic_DNA"/>
</dbReference>
<comment type="caution">
    <text evidence="4">The sequence shown here is derived from an EMBL/GenBank/DDBJ whole genome shotgun (WGS) entry which is preliminary data.</text>
</comment>
<dbReference type="Pfam" id="PF06791">
    <property type="entry name" value="TMP_2"/>
    <property type="match status" value="1"/>
</dbReference>
<sequence>MATNVGVLKATLGLDAAGFTAGIGKAKTEITGLKDTAASARRDLRSAAGANANLVSQFNDIGVMLAAGQNPLQLALQQGTQISQVLTQMGGGVGALRALGSAFVGMINPVSLATIGVIGFGAAAVQWLMPAQDEAKKTKDAFEALKDSMSTYNDALSVALLYTGEAEKQYGEEARRGAEIARRIMMIEAEKTRSSISSILSKAYSDMGFDAFGDRGIDAAGRIASANLAEAAGKLGFKSSWSDTLFGVGGISQENLALAEKLGNTMRDIHAYVSQPVPEGGLDDYLTTLRQHLDDYTAQLNALKDAGAGESALNAINEQMIPLQRALLEGEAKRAEIRAADAAKAAELLATMESQLYMNQLIAEYGKESLEVRQAELDAEYDKQVAAIEALNITDEQKVALYDALDALHANESQTLAWADAMAQVNAELQGAYSLISAIGGGMIMNAKINAAKAVREAGGSALEARRAGEIAGRKQEILNARNTFGSEYFGMTDAELQGHLDQVEIDANLQDEWSGLITEPRRGRGAGGRRRGAGRRSARARANEFERATSDIQSQTEAFERQAEAIAQVTTAGGDWKHALAVIEEEQKLLNAAQKAGVQINDQARQDIHEMAEAYVTAEEHLERIRTATERGQDAFKGLFGSVLDGADSAKEALANLLAEMAKVQFAKGMLGLLGQTSWGSDLIATVGGLLSFDGGGDTGNGARSGGLDGKGGFLAMMHPQETVIDRTKGQPAGGAVIRVEIDKSPYFDARVTEIADSSAARMGKAVGSAIPSQIQQFQRNPRRRQ</sequence>
<organism evidence="4 5">
    <name type="scientific">Paracoccus simplex</name>
    <dbReference type="NCBI Taxonomy" id="2086346"/>
    <lineage>
        <taxon>Bacteria</taxon>
        <taxon>Pseudomonadati</taxon>
        <taxon>Pseudomonadota</taxon>
        <taxon>Alphaproteobacteria</taxon>
        <taxon>Rhodobacterales</taxon>
        <taxon>Paracoccaceae</taxon>
        <taxon>Paracoccus</taxon>
    </lineage>
</organism>
<feature type="region of interest" description="Disordered" evidence="2">
    <location>
        <begin position="519"/>
        <end position="542"/>
    </location>
</feature>
<evidence type="ECO:0000256" key="2">
    <source>
        <dbReference type="SAM" id="MobiDB-lite"/>
    </source>
</evidence>
<name>A0ABV7S142_9RHOB</name>
<evidence type="ECO:0000256" key="1">
    <source>
        <dbReference type="SAM" id="Coils"/>
    </source>
</evidence>
<evidence type="ECO:0000313" key="4">
    <source>
        <dbReference type="EMBL" id="MFC3569200.1"/>
    </source>
</evidence>
<feature type="compositionally biased region" description="Basic residues" evidence="2">
    <location>
        <begin position="524"/>
        <end position="540"/>
    </location>
</feature>
<feature type="coiled-coil region" evidence="1">
    <location>
        <begin position="286"/>
        <end position="345"/>
    </location>
</feature>
<proteinExistence type="predicted"/>
<feature type="domain" description="Bacteriophage tail tape measure N-terminal" evidence="3">
    <location>
        <begin position="46"/>
        <end position="143"/>
    </location>
</feature>
<dbReference type="RefSeq" id="WP_379028904.1">
    <property type="nucleotide sequence ID" value="NZ_JBHRXE010000016.1"/>
</dbReference>
<gene>
    <name evidence="4" type="ORF">ACFOMP_07030</name>
</gene>
<reference evidence="5" key="1">
    <citation type="journal article" date="2019" name="Int. J. Syst. Evol. Microbiol.">
        <title>The Global Catalogue of Microorganisms (GCM) 10K type strain sequencing project: providing services to taxonomists for standard genome sequencing and annotation.</title>
        <authorList>
            <consortium name="The Broad Institute Genomics Platform"/>
            <consortium name="The Broad Institute Genome Sequencing Center for Infectious Disease"/>
            <person name="Wu L."/>
            <person name="Ma J."/>
        </authorList>
    </citation>
    <scope>NUCLEOTIDE SEQUENCE [LARGE SCALE GENOMIC DNA]</scope>
    <source>
        <strain evidence="5">VKM B-3226</strain>
    </source>
</reference>
<evidence type="ECO:0000259" key="3">
    <source>
        <dbReference type="Pfam" id="PF06791"/>
    </source>
</evidence>
<keyword evidence="1" id="KW-0175">Coiled coil</keyword>